<evidence type="ECO:0000256" key="1">
    <source>
        <dbReference type="ARBA" id="ARBA00004389"/>
    </source>
</evidence>
<keyword evidence="4" id="KW-0328">Glycosyltransferase</keyword>
<dbReference type="GO" id="GO:0015020">
    <property type="term" value="F:glucuronosyltransferase activity"/>
    <property type="evidence" value="ECO:0007669"/>
    <property type="project" value="TreeGrafter"/>
</dbReference>
<protein>
    <recommendedName>
        <fullName evidence="3">glucuronosyltransferase</fullName>
        <ecNumber evidence="3">2.4.1.17</ecNumber>
    </recommendedName>
</protein>
<gene>
    <name evidence="13" type="ORF">EI555_009783</name>
</gene>
<dbReference type="EMBL" id="RWIC01002071">
    <property type="protein sequence ID" value="TKC34101.1"/>
    <property type="molecule type" value="Genomic_DNA"/>
</dbReference>
<feature type="non-terminal residue" evidence="13">
    <location>
        <position position="1"/>
    </location>
</feature>
<keyword evidence="11" id="KW-0325">Glycoprotein</keyword>
<keyword evidence="9 12" id="KW-1133">Transmembrane helix</keyword>
<dbReference type="SUPFAM" id="SSF53756">
    <property type="entry name" value="UDP-Glycosyltransferase/glycogen phosphorylase"/>
    <property type="match status" value="2"/>
</dbReference>
<evidence type="ECO:0000256" key="11">
    <source>
        <dbReference type="ARBA" id="ARBA00023180"/>
    </source>
</evidence>
<name>A0A4U1EDB6_MONMO</name>
<dbReference type="PANTHER" id="PTHR48043">
    <property type="entry name" value="EG:EG0003.4 PROTEIN-RELATED"/>
    <property type="match status" value="1"/>
</dbReference>
<evidence type="ECO:0000256" key="8">
    <source>
        <dbReference type="ARBA" id="ARBA00022824"/>
    </source>
</evidence>
<evidence type="ECO:0000256" key="10">
    <source>
        <dbReference type="ARBA" id="ARBA00023136"/>
    </source>
</evidence>
<sequence length="394" mass="45040">SYWDFQFLHPLLPNFEFVGRLHSKPAKPLPKVLLSLKILSYITVMKRNQKVVQSSGEDGIVLFSLGSMVQNLPEGKANMIVLVPAQIPQKLTCYFSSGSCGKVLARPMKYSHWMTMKTFLDELVMTGHKVTVLTTSASSLIDPNKPSAIKFETLPMSLTKDNLKHNIKHLVEKWTYLAKNSLSLFWELSDMLMNICKDVSNKKLMTKLHESRFDAVLADALGPCGELLAEVLKVPLVYSLRSSPGYSAEKYSGRLPLPPSYVPATFSELSDHVTFTERVKNMIYALYFDFWFQTFNENKWNQFYSEVLGRPTTLLKTMGKAEMWLIRTYWDFEFPLPLLPNFEFVGGLHCKPAKPLPKVTYSYLFCFVYIAFSIGIILCSLFRIFNYSERDVGC</sequence>
<dbReference type="InterPro" id="IPR002213">
    <property type="entry name" value="UDP_glucos_trans"/>
</dbReference>
<keyword evidence="5" id="KW-0808">Transferase</keyword>
<dbReference type="AlphaFoldDB" id="A0A4U1EDB6"/>
<keyword evidence="8" id="KW-0256">Endoplasmic reticulum</keyword>
<comment type="similarity">
    <text evidence="2">Belongs to the UDP-glycosyltransferase family.</text>
</comment>
<dbReference type="Pfam" id="PF00201">
    <property type="entry name" value="UDPGT"/>
    <property type="match status" value="2"/>
</dbReference>
<feature type="transmembrane region" description="Helical" evidence="12">
    <location>
        <begin position="361"/>
        <end position="382"/>
    </location>
</feature>
<dbReference type="FunFam" id="3.40.50.2000:FF:000081">
    <property type="entry name" value="UDP-glucuronosyltransferase 2A2"/>
    <property type="match status" value="1"/>
</dbReference>
<keyword evidence="10 12" id="KW-0472">Membrane</keyword>
<evidence type="ECO:0000313" key="13">
    <source>
        <dbReference type="EMBL" id="TKC34101.1"/>
    </source>
</evidence>
<evidence type="ECO:0000313" key="14">
    <source>
        <dbReference type="Proteomes" id="UP000308365"/>
    </source>
</evidence>
<keyword evidence="7" id="KW-0732">Signal</keyword>
<evidence type="ECO:0000256" key="12">
    <source>
        <dbReference type="SAM" id="Phobius"/>
    </source>
</evidence>
<dbReference type="Gene3D" id="3.40.50.2000">
    <property type="entry name" value="Glycogen Phosphorylase B"/>
    <property type="match status" value="1"/>
</dbReference>
<evidence type="ECO:0000256" key="6">
    <source>
        <dbReference type="ARBA" id="ARBA00022692"/>
    </source>
</evidence>
<evidence type="ECO:0000256" key="7">
    <source>
        <dbReference type="ARBA" id="ARBA00022729"/>
    </source>
</evidence>
<dbReference type="EC" id="2.4.1.17" evidence="3"/>
<evidence type="ECO:0000256" key="9">
    <source>
        <dbReference type="ARBA" id="ARBA00022989"/>
    </source>
</evidence>
<organism evidence="13 14">
    <name type="scientific">Monodon monoceros</name>
    <name type="common">Narwhal</name>
    <name type="synonym">Ceratodon monodon</name>
    <dbReference type="NCBI Taxonomy" id="40151"/>
    <lineage>
        <taxon>Eukaryota</taxon>
        <taxon>Metazoa</taxon>
        <taxon>Chordata</taxon>
        <taxon>Craniata</taxon>
        <taxon>Vertebrata</taxon>
        <taxon>Euteleostomi</taxon>
        <taxon>Mammalia</taxon>
        <taxon>Eutheria</taxon>
        <taxon>Laurasiatheria</taxon>
        <taxon>Artiodactyla</taxon>
        <taxon>Whippomorpha</taxon>
        <taxon>Cetacea</taxon>
        <taxon>Odontoceti</taxon>
        <taxon>Monodontidae</taxon>
        <taxon>Monodon</taxon>
    </lineage>
</organism>
<comment type="subcellular location">
    <subcellularLocation>
        <location evidence="1">Endoplasmic reticulum membrane</location>
        <topology evidence="1">Single-pass membrane protein</topology>
    </subcellularLocation>
</comment>
<accession>A0A4U1EDB6</accession>
<keyword evidence="6 12" id="KW-0812">Transmembrane</keyword>
<reference evidence="14" key="1">
    <citation type="journal article" date="2019" name="IScience">
        <title>Narwhal Genome Reveals Long-Term Low Genetic Diversity despite Current Large Abundance Size.</title>
        <authorList>
            <person name="Westbury M.V."/>
            <person name="Petersen B."/>
            <person name="Garde E."/>
            <person name="Heide-Jorgensen M.P."/>
            <person name="Lorenzen E.D."/>
        </authorList>
    </citation>
    <scope>NUCLEOTIDE SEQUENCE [LARGE SCALE GENOMIC DNA]</scope>
</reference>
<dbReference type="Proteomes" id="UP000308365">
    <property type="component" value="Unassembled WGS sequence"/>
</dbReference>
<evidence type="ECO:0000256" key="2">
    <source>
        <dbReference type="ARBA" id="ARBA00009995"/>
    </source>
</evidence>
<dbReference type="InterPro" id="IPR050271">
    <property type="entry name" value="UDP-glycosyltransferase"/>
</dbReference>
<evidence type="ECO:0000256" key="5">
    <source>
        <dbReference type="ARBA" id="ARBA00022679"/>
    </source>
</evidence>
<comment type="caution">
    <text evidence="13">The sequence shown here is derived from an EMBL/GenBank/DDBJ whole genome shotgun (WGS) entry which is preliminary data.</text>
</comment>
<evidence type="ECO:0000256" key="3">
    <source>
        <dbReference type="ARBA" id="ARBA00012544"/>
    </source>
</evidence>
<dbReference type="PANTHER" id="PTHR48043:SF12">
    <property type="entry name" value="UDP-GLUCURONOSYLTRANSFERASE 2B4"/>
    <property type="match status" value="1"/>
</dbReference>
<proteinExistence type="inferred from homology"/>
<evidence type="ECO:0000256" key="4">
    <source>
        <dbReference type="ARBA" id="ARBA00022676"/>
    </source>
</evidence>